<evidence type="ECO:0000256" key="2">
    <source>
        <dbReference type="SAM" id="MobiDB-lite"/>
    </source>
</evidence>
<gene>
    <name evidence="3" type="primary">TPHA0I02890</name>
    <name evidence="3" type="ordered locus">TPHA_0I02890</name>
</gene>
<dbReference type="HOGENOM" id="CLU_036743_1_0_1"/>
<dbReference type="RefSeq" id="XP_003687224.1">
    <property type="nucleotide sequence ID" value="XM_003687176.1"/>
</dbReference>
<protein>
    <recommendedName>
        <fullName evidence="5">Serine/threonine-protein phosphatase 4 regulatory subunit 2</fullName>
    </recommendedName>
</protein>
<dbReference type="KEGG" id="tpf:TPHA_0I02890"/>
<dbReference type="PANTHER" id="PTHR16487:SF0">
    <property type="entry name" value="PROTEIN PHOSPHATASE 4 REGULATORY SUBUNIT 2-RELATED"/>
    <property type="match status" value="1"/>
</dbReference>
<feature type="region of interest" description="Disordered" evidence="2">
    <location>
        <begin position="237"/>
        <end position="341"/>
    </location>
</feature>
<feature type="compositionally biased region" description="Acidic residues" evidence="2">
    <location>
        <begin position="197"/>
        <end position="207"/>
    </location>
</feature>
<evidence type="ECO:0000313" key="3">
    <source>
        <dbReference type="EMBL" id="CCE64790.1"/>
    </source>
</evidence>
<dbReference type="Pfam" id="PF09184">
    <property type="entry name" value="PPP4R2"/>
    <property type="match status" value="1"/>
</dbReference>
<evidence type="ECO:0000256" key="1">
    <source>
        <dbReference type="ARBA" id="ARBA00009207"/>
    </source>
</evidence>
<evidence type="ECO:0008006" key="5">
    <source>
        <dbReference type="Google" id="ProtNLM"/>
    </source>
</evidence>
<proteinExistence type="inferred from homology"/>
<dbReference type="OrthoDB" id="341898at2759"/>
<feature type="compositionally biased region" description="Polar residues" evidence="2">
    <location>
        <begin position="407"/>
        <end position="418"/>
    </location>
</feature>
<keyword evidence="4" id="KW-1185">Reference proteome</keyword>
<accession>G8BY12</accession>
<feature type="compositionally biased region" description="Acidic residues" evidence="2">
    <location>
        <begin position="252"/>
        <end position="286"/>
    </location>
</feature>
<dbReference type="GO" id="GO:2000002">
    <property type="term" value="P:negative regulation of DNA damage checkpoint"/>
    <property type="evidence" value="ECO:0007669"/>
    <property type="project" value="EnsemblFungi"/>
</dbReference>
<evidence type="ECO:0000313" key="4">
    <source>
        <dbReference type="Proteomes" id="UP000005666"/>
    </source>
</evidence>
<feature type="region of interest" description="Disordered" evidence="2">
    <location>
        <begin position="405"/>
        <end position="424"/>
    </location>
</feature>
<comment type="similarity">
    <text evidence="1">Belongs to the PPP4R2 family.</text>
</comment>
<dbReference type="eggNOG" id="ENOG502S2WZ">
    <property type="taxonomic scope" value="Eukaryota"/>
</dbReference>
<feature type="compositionally biased region" description="Basic and acidic residues" evidence="2">
    <location>
        <begin position="241"/>
        <end position="251"/>
    </location>
</feature>
<feature type="region of interest" description="Disordered" evidence="2">
    <location>
        <begin position="197"/>
        <end position="225"/>
    </location>
</feature>
<feature type="compositionally biased region" description="Basic and acidic residues" evidence="2">
    <location>
        <begin position="321"/>
        <end position="334"/>
    </location>
</feature>
<name>G8BY12_TETPH</name>
<dbReference type="GO" id="GO:0005737">
    <property type="term" value="C:cytoplasm"/>
    <property type="evidence" value="ECO:0007669"/>
    <property type="project" value="EnsemblFungi"/>
</dbReference>
<dbReference type="AlphaFoldDB" id="G8BY12"/>
<sequence length="424" mass="49543">MSVKSDGLLDDVGVNMMGIKSANLYKLLNTIVDKKDVTILTVTDPKDLFPDLIYHLTTVIPNELFRSPPTAFVDKAMKQLEDIGEYLKKKFMEKSEYPFTIVRICELCYDPFKYYKVFELEKFTRAITRCCYVTSYWNTRGSSRVNEIVLHDESNKKEITDDVALTKIPWITKSMEEKLIPFAKCIDEIMSINLGFDDDEEDDDIDIETDKNNYSDPRQNMNMNSDDIMIEEYYEEEDGKYDDLGDDRKDVDEDEDEDEDDFDYVEKPEDEEEYDDDNVDEEEEREYNDANDSNEADENEIENRDDNNEFQDMKVSSYKRRTTEVDDFDYKNESDGSLEEQSITPKKLRQYNMIMSTSPMMSVNARGTNIPNVNIEEKNILVSPDSLQLSDKDELTISKKKEYIDNYDNSNKNDSPLTSKVRKA</sequence>
<feature type="compositionally biased region" description="Polar residues" evidence="2">
    <location>
        <begin position="214"/>
        <end position="225"/>
    </location>
</feature>
<dbReference type="PANTHER" id="PTHR16487">
    <property type="entry name" value="PPP4R2-RELATED PROTEIN"/>
    <property type="match status" value="1"/>
</dbReference>
<reference evidence="3 4" key="1">
    <citation type="journal article" date="2011" name="Proc. Natl. Acad. Sci. U.S.A.">
        <title>Evolutionary erosion of yeast sex chromosomes by mating-type switching accidents.</title>
        <authorList>
            <person name="Gordon J.L."/>
            <person name="Armisen D."/>
            <person name="Proux-Wera E."/>
            <person name="Oheigeartaigh S.S."/>
            <person name="Byrne K.P."/>
            <person name="Wolfe K.H."/>
        </authorList>
    </citation>
    <scope>NUCLEOTIDE SEQUENCE [LARGE SCALE GENOMIC DNA]</scope>
    <source>
        <strain evidence="4">ATCC 24235 / CBS 4417 / NBRC 1672 / NRRL Y-8282 / UCD 70-5</strain>
    </source>
</reference>
<dbReference type="GO" id="GO:0019888">
    <property type="term" value="F:protein phosphatase regulator activity"/>
    <property type="evidence" value="ECO:0007669"/>
    <property type="project" value="EnsemblFungi"/>
</dbReference>
<dbReference type="Proteomes" id="UP000005666">
    <property type="component" value="Chromosome 9"/>
</dbReference>
<dbReference type="InterPro" id="IPR015267">
    <property type="entry name" value="PPP4R2"/>
</dbReference>
<dbReference type="GO" id="GO:0030289">
    <property type="term" value="C:protein phosphatase 4 complex"/>
    <property type="evidence" value="ECO:0007669"/>
    <property type="project" value="EnsemblFungi"/>
</dbReference>
<dbReference type="OMA" id="CYDPFKY"/>
<dbReference type="EMBL" id="HE612864">
    <property type="protein sequence ID" value="CCE64790.1"/>
    <property type="molecule type" value="Genomic_DNA"/>
</dbReference>
<dbReference type="GO" id="GO:0005634">
    <property type="term" value="C:nucleus"/>
    <property type="evidence" value="ECO:0007669"/>
    <property type="project" value="EnsemblFungi"/>
</dbReference>
<organism evidence="3 4">
    <name type="scientific">Tetrapisispora phaffii (strain ATCC 24235 / CBS 4417 / NBRC 1672 / NRRL Y-8282 / UCD 70-5)</name>
    <name type="common">Yeast</name>
    <name type="synonym">Fabospora phaffii</name>
    <dbReference type="NCBI Taxonomy" id="1071381"/>
    <lineage>
        <taxon>Eukaryota</taxon>
        <taxon>Fungi</taxon>
        <taxon>Dikarya</taxon>
        <taxon>Ascomycota</taxon>
        <taxon>Saccharomycotina</taxon>
        <taxon>Saccharomycetes</taxon>
        <taxon>Saccharomycetales</taxon>
        <taxon>Saccharomycetaceae</taxon>
        <taxon>Tetrapisispora</taxon>
    </lineage>
</organism>
<dbReference type="GeneID" id="11534377"/>
<dbReference type="STRING" id="1071381.G8BY12"/>